<dbReference type="FunFam" id="1.20.1560.10:FF:000055">
    <property type="entry name" value="ABC multidrug transporter (Eurofung)"/>
    <property type="match status" value="1"/>
</dbReference>
<dbReference type="GO" id="GO:0016887">
    <property type="term" value="F:ATP hydrolysis activity"/>
    <property type="evidence" value="ECO:0007669"/>
    <property type="project" value="InterPro"/>
</dbReference>
<feature type="transmembrane region" description="Helical" evidence="11">
    <location>
        <begin position="416"/>
        <end position="433"/>
    </location>
</feature>
<evidence type="ECO:0000256" key="6">
    <source>
        <dbReference type="ARBA" id="ARBA00022741"/>
    </source>
</evidence>
<dbReference type="Gene3D" id="3.40.50.300">
    <property type="entry name" value="P-loop containing nucleotide triphosphate hydrolases"/>
    <property type="match status" value="2"/>
</dbReference>
<evidence type="ECO:0000256" key="7">
    <source>
        <dbReference type="ARBA" id="ARBA00022840"/>
    </source>
</evidence>
<dbReference type="InterPro" id="IPR027417">
    <property type="entry name" value="P-loop_NTPase"/>
</dbReference>
<keyword evidence="8 11" id="KW-1133">Transmembrane helix</keyword>
<dbReference type="STRING" id="42673.A0A2K0W004"/>
<dbReference type="InterPro" id="IPR056227">
    <property type="entry name" value="TMD0_ABC"/>
</dbReference>
<dbReference type="InterPro" id="IPR003439">
    <property type="entry name" value="ABC_transporter-like_ATP-bd"/>
</dbReference>
<feature type="transmembrane region" description="Helical" evidence="11">
    <location>
        <begin position="530"/>
        <end position="552"/>
    </location>
</feature>
<feature type="domain" description="ABC transmembrane type-1" evidence="13">
    <location>
        <begin position="282"/>
        <end position="556"/>
    </location>
</feature>
<evidence type="ECO:0000256" key="1">
    <source>
        <dbReference type="ARBA" id="ARBA00004651"/>
    </source>
</evidence>
<evidence type="ECO:0000256" key="4">
    <source>
        <dbReference type="ARBA" id="ARBA00022475"/>
    </source>
</evidence>
<feature type="transmembrane region" description="Helical" evidence="11">
    <location>
        <begin position="1008"/>
        <end position="1028"/>
    </location>
</feature>
<dbReference type="SMART" id="SM00382">
    <property type="entry name" value="AAA"/>
    <property type="match status" value="2"/>
</dbReference>
<feature type="transmembrane region" description="Helical" evidence="11">
    <location>
        <begin position="137"/>
        <end position="156"/>
    </location>
</feature>
<dbReference type="Proteomes" id="UP000236664">
    <property type="component" value="Unassembled WGS sequence"/>
</dbReference>
<evidence type="ECO:0000259" key="13">
    <source>
        <dbReference type="PROSITE" id="PS50929"/>
    </source>
</evidence>
<sequence length="1462" mass="160342">MNSSENLCTFSVDASFGPFVGPECRNGFDFTLVFEQSILVLSPAALLLILAPIRLFRLRNVPVKVTSHRLRTVKLALIALLAVLHLVLVVLWATRPSNSRLDRVSVAAACVSFASSLMSCVLSRVEHAKSPRPSSLLSLFLAVSLLLDIALLRTLWLVPMGAAIPAVFTAAFALKAVLVVLEGWSKAPFVAGSGPHSPEVTAGLYARAVFAWVTPLLLTGFRKLLRPMDLFELDEEMGSAGLIDGFWKHWHTQKAPARKHRLISCCVMTLRWSIIAVVLPRLALLAFTICQPLILNRLLIFLDDTSQSINIGYGIIAAYGLVYSGIALSQALYWHRNARSVTLLRGVLVSAVFSKATDLSITTTDDSAAVTLMSSDVDVIVRAVREVHEFWANIIQLAIATWLLSTHIGYAAVGPIIVSLVALIATVLVSPLARKYQISWLDKTQKRVGITSAMIGHIKSIKCSGLAQNLSDTILNLRADEIKASRPFRVVSSVTSAIAQVPLLMSPVAAFALFQGFASNSGETLDATRLFSALSLIILLAQPLFFMFEVILDMSAALGAFERIQTFLTQESPRDSRQQESVVELNEPDQGNRDSIEMQILREPSLPSTANFSMREVVIQVSDANISWSEDRVILRDLSFTIGRNQLVLLLGPVASGKTTLLKALLGEVPFVTGSIDIHGKGIAWCEQSPWLLNRTIRENITGYSHFDPVLYQAVIKACDIEKDFRQLLQGDSTVIGSKGLALSGGQKQRVALARAVYSKPRIALFDDVFSGLDGQTARTVFENLFGERGLLRQWNTTTVLATQSVDFLSSADHIFCLNKDGKVSEQGTFSDLKEADGYVHSLLRDRVHRGEASTLVTDDIKEQASKLAQATPRQQANEEDTRRQRGDSTVYRYYFSSTGGLFMIVLLVLEIIWAFLESFPTIWLKFWTDDNANGNDQAGYHLGIYVALQVTAVIWFAVCHCPGSGKVWNNSAQETVIYGSQGTSVSLYHDRPGVNHNTDIGMVDNHLPLGLVVTLASFFGAIAKAGLLASSNPYIAAAFPLLGAVYFYLQRGYLRTSRQLRLLDLEEKAPLYTQFLETLSGLATIRAFGWRDAVIQANHTLVDRSQRPFYLLMIVQRWLVLVLDLTTAALALFLVGLAVRLRGEVDVGLTGVSLVQLIPLSETVNMLIQFWTSIETSIGAVARIKQFAEETGEENLPGETHQPPAQWPDKGAIQINNLTASYGDGDGEVIKALDAVSLEIKGGEKVGICGRTGSGKSSIFLALLTLLESTSGSIVIDGISLSSVPRETIRGRLITLTQDQFVLPGTVRHNVDPLGLYSDVEIKDALLLVELYDSIERHGGLDASFDQDTLSHGQKQLFFLSRAVLRKNDGKIVLLDEVTSRQVEQTIVDLKTEETIKAVIESEFKDHTVVFITHRLDTIIDFDRVIVMDKGCVVELGEPKSLLASGAKFKALWATGHRSGK</sequence>
<dbReference type="PROSITE" id="PS00211">
    <property type="entry name" value="ABC_TRANSPORTER_1"/>
    <property type="match status" value="2"/>
</dbReference>
<dbReference type="OrthoDB" id="6500128at2759"/>
<dbReference type="Pfam" id="PF00664">
    <property type="entry name" value="ABC_membrane"/>
    <property type="match status" value="2"/>
</dbReference>
<name>A0A2K0W004_GIBNY</name>
<evidence type="ECO:0000256" key="2">
    <source>
        <dbReference type="ARBA" id="ARBA00009726"/>
    </source>
</evidence>
<dbReference type="InterPro" id="IPR050173">
    <property type="entry name" value="ABC_transporter_C-like"/>
</dbReference>
<evidence type="ECO:0000256" key="5">
    <source>
        <dbReference type="ARBA" id="ARBA00022692"/>
    </source>
</evidence>
<dbReference type="PANTHER" id="PTHR24223:SF399">
    <property type="entry name" value="ABC TRANSPORTER ATNG"/>
    <property type="match status" value="1"/>
</dbReference>
<evidence type="ECO:0000313" key="14">
    <source>
        <dbReference type="EMBL" id="PNP75609.1"/>
    </source>
</evidence>
<accession>A0A2K0W004</accession>
<dbReference type="CDD" id="cd18580">
    <property type="entry name" value="ABC_6TM_ABCC_D2"/>
    <property type="match status" value="1"/>
</dbReference>
<comment type="caution">
    <text evidence="14">The sequence shown here is derived from an EMBL/GenBank/DDBJ whole genome shotgun (WGS) entry which is preliminary data.</text>
</comment>
<dbReference type="InterPro" id="IPR017871">
    <property type="entry name" value="ABC_transporter-like_CS"/>
</dbReference>
<feature type="domain" description="ABC transporter" evidence="12">
    <location>
        <begin position="1214"/>
        <end position="1456"/>
    </location>
</feature>
<proteinExistence type="inferred from homology"/>
<reference evidence="14 15" key="1">
    <citation type="submission" date="2017-06" db="EMBL/GenBank/DDBJ databases">
        <title>Genome of Fusarium nygamai isolate CS10214.</title>
        <authorList>
            <person name="Gardiner D.M."/>
            <person name="Obanor F."/>
            <person name="Kazan K."/>
        </authorList>
    </citation>
    <scope>NUCLEOTIDE SEQUENCE [LARGE SCALE GENOMIC DNA]</scope>
    <source>
        <strain evidence="14 15">CS10214</strain>
    </source>
</reference>
<dbReference type="PROSITE" id="PS50929">
    <property type="entry name" value="ABC_TM1F"/>
    <property type="match status" value="2"/>
</dbReference>
<keyword evidence="3" id="KW-0813">Transport</keyword>
<feature type="domain" description="ABC transporter" evidence="12">
    <location>
        <begin position="619"/>
        <end position="846"/>
    </location>
</feature>
<dbReference type="PANTHER" id="PTHR24223">
    <property type="entry name" value="ATP-BINDING CASSETTE SUB-FAMILY C"/>
    <property type="match status" value="1"/>
</dbReference>
<keyword evidence="6" id="KW-0547">Nucleotide-binding</keyword>
<keyword evidence="4" id="KW-1003">Cell membrane</keyword>
<evidence type="ECO:0000256" key="3">
    <source>
        <dbReference type="ARBA" id="ARBA00022448"/>
    </source>
</evidence>
<keyword evidence="5 11" id="KW-0812">Transmembrane</keyword>
<keyword evidence="7" id="KW-0067">ATP-binding</keyword>
<evidence type="ECO:0000256" key="10">
    <source>
        <dbReference type="ARBA" id="ARBA00023180"/>
    </source>
</evidence>
<dbReference type="InterPro" id="IPR011527">
    <property type="entry name" value="ABC1_TM_dom"/>
</dbReference>
<dbReference type="FunFam" id="3.40.50.300:FF:002145">
    <property type="entry name" value="ABC transporter (MsbA subfamily)"/>
    <property type="match status" value="1"/>
</dbReference>
<dbReference type="InterPro" id="IPR036640">
    <property type="entry name" value="ABC1_TM_sf"/>
</dbReference>
<keyword evidence="10" id="KW-0325">Glycoprotein</keyword>
<feature type="transmembrane region" description="Helical" evidence="11">
    <location>
        <begin position="106"/>
        <end position="125"/>
    </location>
</feature>
<feature type="transmembrane region" description="Helical" evidence="11">
    <location>
        <begin position="162"/>
        <end position="181"/>
    </location>
</feature>
<feature type="transmembrane region" description="Helical" evidence="11">
    <location>
        <begin position="894"/>
        <end position="917"/>
    </location>
</feature>
<evidence type="ECO:0000256" key="9">
    <source>
        <dbReference type="ARBA" id="ARBA00023136"/>
    </source>
</evidence>
<dbReference type="Pfam" id="PF00005">
    <property type="entry name" value="ABC_tran"/>
    <property type="match status" value="2"/>
</dbReference>
<evidence type="ECO:0000313" key="15">
    <source>
        <dbReference type="Proteomes" id="UP000236664"/>
    </source>
</evidence>
<dbReference type="GO" id="GO:0005524">
    <property type="term" value="F:ATP binding"/>
    <property type="evidence" value="ECO:0007669"/>
    <property type="project" value="UniProtKB-KW"/>
</dbReference>
<evidence type="ECO:0008006" key="16">
    <source>
        <dbReference type="Google" id="ProtNLM"/>
    </source>
</evidence>
<dbReference type="InterPro" id="IPR044726">
    <property type="entry name" value="ABCC_6TM_D2"/>
</dbReference>
<feature type="transmembrane region" description="Helical" evidence="11">
    <location>
        <begin position="939"/>
        <end position="959"/>
    </location>
</feature>
<evidence type="ECO:0000256" key="8">
    <source>
        <dbReference type="ARBA" id="ARBA00022989"/>
    </source>
</evidence>
<feature type="transmembrane region" description="Helical" evidence="11">
    <location>
        <begin position="37"/>
        <end position="55"/>
    </location>
</feature>
<comment type="similarity">
    <text evidence="2">Belongs to the ABC transporter superfamily. ABCC family. Conjugate transporter (TC 3.A.1.208) subfamily.</text>
</comment>
<dbReference type="InterPro" id="IPR044746">
    <property type="entry name" value="ABCC_6TM_D1"/>
</dbReference>
<evidence type="ECO:0000259" key="12">
    <source>
        <dbReference type="PROSITE" id="PS50893"/>
    </source>
</evidence>
<gene>
    <name evidence="14" type="ORF">FNYG_11018</name>
</gene>
<dbReference type="EMBL" id="MTQA01000167">
    <property type="protein sequence ID" value="PNP75609.1"/>
    <property type="molecule type" value="Genomic_DNA"/>
</dbReference>
<comment type="subcellular location">
    <subcellularLocation>
        <location evidence="1">Cell membrane</location>
        <topology evidence="1">Multi-pass membrane protein</topology>
    </subcellularLocation>
</comment>
<feature type="transmembrane region" description="Helical" evidence="11">
    <location>
        <begin position="1034"/>
        <end position="1050"/>
    </location>
</feature>
<dbReference type="GO" id="GO:0140359">
    <property type="term" value="F:ABC-type transporter activity"/>
    <property type="evidence" value="ECO:0007669"/>
    <property type="project" value="InterPro"/>
</dbReference>
<keyword evidence="15" id="KW-1185">Reference proteome</keyword>
<feature type="transmembrane region" description="Helical" evidence="11">
    <location>
        <begin position="490"/>
        <end position="518"/>
    </location>
</feature>
<dbReference type="InterPro" id="IPR003593">
    <property type="entry name" value="AAA+_ATPase"/>
</dbReference>
<dbReference type="FunFam" id="1.20.1560.10:FF:000066">
    <property type="entry name" value="ABC multidrug transporter (Eurofung)"/>
    <property type="match status" value="1"/>
</dbReference>
<dbReference type="GO" id="GO:0005886">
    <property type="term" value="C:plasma membrane"/>
    <property type="evidence" value="ECO:0007669"/>
    <property type="project" value="UniProtKB-SubCell"/>
</dbReference>
<feature type="transmembrane region" description="Helical" evidence="11">
    <location>
        <begin position="390"/>
        <end position="410"/>
    </location>
</feature>
<keyword evidence="9 11" id="KW-0472">Membrane</keyword>
<organism evidence="14 15">
    <name type="scientific">Gibberella nygamai</name>
    <name type="common">Bean root rot disease fungus</name>
    <name type="synonym">Fusarium nygamai</name>
    <dbReference type="NCBI Taxonomy" id="42673"/>
    <lineage>
        <taxon>Eukaryota</taxon>
        <taxon>Fungi</taxon>
        <taxon>Dikarya</taxon>
        <taxon>Ascomycota</taxon>
        <taxon>Pezizomycotina</taxon>
        <taxon>Sordariomycetes</taxon>
        <taxon>Hypocreomycetidae</taxon>
        <taxon>Hypocreales</taxon>
        <taxon>Nectriaceae</taxon>
        <taxon>Fusarium</taxon>
        <taxon>Fusarium fujikuroi species complex</taxon>
    </lineage>
</organism>
<dbReference type="CDD" id="cd18579">
    <property type="entry name" value="ABC_6TM_ABCC_D1"/>
    <property type="match status" value="1"/>
</dbReference>
<feature type="domain" description="ABC transmembrane type-1" evidence="13">
    <location>
        <begin position="998"/>
        <end position="1177"/>
    </location>
</feature>
<dbReference type="SUPFAM" id="SSF52540">
    <property type="entry name" value="P-loop containing nucleoside triphosphate hydrolases"/>
    <property type="match status" value="2"/>
</dbReference>
<feature type="transmembrane region" description="Helical" evidence="11">
    <location>
        <begin position="262"/>
        <end position="289"/>
    </location>
</feature>
<dbReference type="SUPFAM" id="SSF90123">
    <property type="entry name" value="ABC transporter transmembrane region"/>
    <property type="match status" value="2"/>
</dbReference>
<dbReference type="PROSITE" id="PS50893">
    <property type="entry name" value="ABC_TRANSPORTER_2"/>
    <property type="match status" value="2"/>
</dbReference>
<dbReference type="Pfam" id="PF24357">
    <property type="entry name" value="TMD0_ABC"/>
    <property type="match status" value="1"/>
</dbReference>
<dbReference type="CDD" id="cd03244">
    <property type="entry name" value="ABCC_MRP_domain2"/>
    <property type="match status" value="1"/>
</dbReference>
<dbReference type="Gene3D" id="1.20.1560.10">
    <property type="entry name" value="ABC transporter type 1, transmembrane domain"/>
    <property type="match status" value="2"/>
</dbReference>
<dbReference type="CDD" id="cd03250">
    <property type="entry name" value="ABCC_MRP_domain1"/>
    <property type="match status" value="1"/>
</dbReference>
<evidence type="ECO:0000256" key="11">
    <source>
        <dbReference type="SAM" id="Phobius"/>
    </source>
</evidence>
<feature type="transmembrane region" description="Helical" evidence="11">
    <location>
        <begin position="75"/>
        <end position="94"/>
    </location>
</feature>
<feature type="transmembrane region" description="Helical" evidence="11">
    <location>
        <begin position="1119"/>
        <end position="1140"/>
    </location>
</feature>
<feature type="transmembrane region" description="Helical" evidence="11">
    <location>
        <begin position="309"/>
        <end position="334"/>
    </location>
</feature>
<protein>
    <recommendedName>
        <fullName evidence="16">ABC transporter domain-containing protein</fullName>
    </recommendedName>
</protein>